<reference evidence="1 3" key="2">
    <citation type="submission" date="2016-11" db="EMBL/GenBank/DDBJ databases">
        <authorList>
            <person name="Klemetsen T."/>
        </authorList>
    </citation>
    <scope>NUCLEOTIDE SEQUENCE [LARGE SCALE GENOMIC DNA]</scope>
    <source>
        <strain evidence="1">MT 2528</strain>
    </source>
</reference>
<proteinExistence type="predicted"/>
<dbReference type="Proteomes" id="UP000183794">
    <property type="component" value="Unassembled WGS sequence"/>
</dbReference>
<protein>
    <submittedName>
        <fullName evidence="2">Uncharacterized protein</fullName>
    </submittedName>
</protein>
<dbReference type="AlphaFoldDB" id="A0A1K9Z1R5"/>
<evidence type="ECO:0000313" key="2">
    <source>
        <dbReference type="EMBL" id="SGY98074.1"/>
    </source>
</evidence>
<evidence type="ECO:0000313" key="1">
    <source>
        <dbReference type="EMBL" id="SGY89862.1"/>
    </source>
</evidence>
<evidence type="ECO:0000313" key="3">
    <source>
        <dbReference type="Proteomes" id="UP000182660"/>
    </source>
</evidence>
<evidence type="ECO:0000313" key="4">
    <source>
        <dbReference type="Proteomes" id="UP000183794"/>
    </source>
</evidence>
<keyword evidence="3" id="KW-1185">Reference proteome</keyword>
<accession>A0A1K9Z1R5</accession>
<reference evidence="2 4" key="1">
    <citation type="submission" date="2016-11" db="EMBL/GenBank/DDBJ databases">
        <authorList>
            <person name="Jaros S."/>
            <person name="Januszkiewicz K."/>
            <person name="Wedrychowicz H."/>
        </authorList>
    </citation>
    <scope>NUCLEOTIDE SEQUENCE [LARGE SCALE GENOMIC DNA]</scope>
    <source>
        <strain evidence="2">NVI 5450</strain>
    </source>
</reference>
<dbReference type="EMBL" id="FPLJ01000047">
    <property type="protein sequence ID" value="SGY89862.1"/>
    <property type="molecule type" value="Genomic_DNA"/>
</dbReference>
<name>A0A1K9Z1R5_9GAMM</name>
<dbReference type="EMBL" id="FPLD01000055">
    <property type="protein sequence ID" value="SGY98074.1"/>
    <property type="molecule type" value="Genomic_DNA"/>
</dbReference>
<dbReference type="Proteomes" id="UP000182660">
    <property type="component" value="Unassembled WGS sequence"/>
</dbReference>
<gene>
    <name evidence="1" type="ORF">MT2528_1803</name>
    <name evidence="2" type="ORF">NVI5450_2027</name>
</gene>
<organism evidence="2 4">
    <name type="scientific">Moritella viscosa</name>
    <dbReference type="NCBI Taxonomy" id="80854"/>
    <lineage>
        <taxon>Bacteria</taxon>
        <taxon>Pseudomonadati</taxon>
        <taxon>Pseudomonadota</taxon>
        <taxon>Gammaproteobacteria</taxon>
        <taxon>Alteromonadales</taxon>
        <taxon>Moritellaceae</taxon>
        <taxon>Moritella</taxon>
    </lineage>
</organism>
<sequence>MPSILGGKPKEEKKEKNGLLAITEFMAVMTLLKTQVD</sequence>